<evidence type="ECO:0000313" key="3">
    <source>
        <dbReference type="Proteomes" id="UP000198963"/>
    </source>
</evidence>
<evidence type="ECO:0008006" key="4">
    <source>
        <dbReference type="Google" id="ProtNLM"/>
    </source>
</evidence>
<gene>
    <name evidence="2" type="ORF">SAMN04489797_2141</name>
</gene>
<evidence type="ECO:0000313" key="2">
    <source>
        <dbReference type="EMBL" id="SDS67716.1"/>
    </source>
</evidence>
<accession>A0A1H1U638</accession>
<proteinExistence type="predicted"/>
<keyword evidence="1" id="KW-1133">Transmembrane helix</keyword>
<evidence type="ECO:0000256" key="1">
    <source>
        <dbReference type="SAM" id="Phobius"/>
    </source>
</evidence>
<keyword evidence="1" id="KW-0472">Membrane</keyword>
<feature type="transmembrane region" description="Helical" evidence="1">
    <location>
        <begin position="12"/>
        <end position="30"/>
    </location>
</feature>
<organism evidence="2 3">
    <name type="scientific">Winogradskyella sediminis</name>
    <dbReference type="NCBI Taxonomy" id="1382466"/>
    <lineage>
        <taxon>Bacteria</taxon>
        <taxon>Pseudomonadati</taxon>
        <taxon>Bacteroidota</taxon>
        <taxon>Flavobacteriia</taxon>
        <taxon>Flavobacteriales</taxon>
        <taxon>Flavobacteriaceae</taxon>
        <taxon>Winogradskyella</taxon>
    </lineage>
</organism>
<name>A0A1H1U638_9FLAO</name>
<dbReference type="EMBL" id="LT629774">
    <property type="protein sequence ID" value="SDS67716.1"/>
    <property type="molecule type" value="Genomic_DNA"/>
</dbReference>
<keyword evidence="1" id="KW-0812">Transmembrane</keyword>
<dbReference type="Proteomes" id="UP000198963">
    <property type="component" value="Chromosome I"/>
</dbReference>
<dbReference type="AlphaFoldDB" id="A0A1H1U638"/>
<dbReference type="STRING" id="1249933.SAMN04489797_2141"/>
<reference evidence="2 3" key="1">
    <citation type="submission" date="2016-10" db="EMBL/GenBank/DDBJ databases">
        <authorList>
            <person name="Varghese N."/>
            <person name="Submissions S."/>
        </authorList>
    </citation>
    <scope>NUCLEOTIDE SEQUENCE [LARGE SCALE GENOMIC DNA]</scope>
    <source>
        <strain evidence="2 3">RHA_55</strain>
    </source>
</reference>
<keyword evidence="3" id="KW-1185">Reference proteome</keyword>
<protein>
    <recommendedName>
        <fullName evidence="4">DUF4157 domain-containing protein</fullName>
    </recommendedName>
</protein>
<sequence>MILISKYIVPRGYLGITIFPFMFLRSRDLIGNRRLVNHEKIHLQQQIELLVLPFYLLYVLEFMIRLMQYKKWSIAYRHISFEREAYDNESDKGYLKSRPYWNFLSYF</sequence>
<feature type="transmembrane region" description="Helical" evidence="1">
    <location>
        <begin position="50"/>
        <end position="67"/>
    </location>
</feature>